<dbReference type="GO" id="GO:0016787">
    <property type="term" value="F:hydrolase activity"/>
    <property type="evidence" value="ECO:0007669"/>
    <property type="project" value="InterPro"/>
</dbReference>
<feature type="domain" description="Calcineurin-like phosphoesterase" evidence="1">
    <location>
        <begin position="18"/>
        <end position="198"/>
    </location>
</feature>
<reference evidence="2 3" key="1">
    <citation type="journal article" date="2016" name="Nat. Microbiol.">
        <title>The Mouse Intestinal Bacterial Collection (miBC) provides host-specific insight into cultured diversity and functional potential of the gut microbiota.</title>
        <authorList>
            <person name="Lagkouvardos I."/>
            <person name="Pukall R."/>
            <person name="Abt B."/>
            <person name="Foesel B.U."/>
            <person name="Meier-Kolthoff J.P."/>
            <person name="Kumar N."/>
            <person name="Bresciani A."/>
            <person name="Martinez I."/>
            <person name="Just S."/>
            <person name="Ziegler C."/>
            <person name="Brugiroux S."/>
            <person name="Garzetti D."/>
            <person name="Wenning M."/>
            <person name="Bui T.P."/>
            <person name="Wang J."/>
            <person name="Hugenholtz F."/>
            <person name="Plugge C.M."/>
            <person name="Peterson D.A."/>
            <person name="Hornef M.W."/>
            <person name="Baines J.F."/>
            <person name="Smidt H."/>
            <person name="Walter J."/>
            <person name="Kristiansen K."/>
            <person name="Nielsen H.B."/>
            <person name="Haller D."/>
            <person name="Overmann J."/>
            <person name="Stecher B."/>
            <person name="Clavel T."/>
        </authorList>
    </citation>
    <scope>NUCLEOTIDE SEQUENCE [LARGE SCALE GENOMIC DNA]</scope>
    <source>
        <strain evidence="2 3">DSM 28560</strain>
    </source>
</reference>
<dbReference type="Gene3D" id="3.60.21.10">
    <property type="match status" value="1"/>
</dbReference>
<name>A0A4R4FHN2_9FIRM</name>
<evidence type="ECO:0000259" key="1">
    <source>
        <dbReference type="Pfam" id="PF00149"/>
    </source>
</evidence>
<dbReference type="Proteomes" id="UP000295710">
    <property type="component" value="Unassembled WGS sequence"/>
</dbReference>
<gene>
    <name evidence="2" type="ORF">E1963_03295</name>
</gene>
<dbReference type="InterPro" id="IPR029052">
    <property type="entry name" value="Metallo-depent_PP-like"/>
</dbReference>
<evidence type="ECO:0000313" key="3">
    <source>
        <dbReference type="Proteomes" id="UP000295710"/>
    </source>
</evidence>
<organism evidence="2 3">
    <name type="scientific">Extibacter muris</name>
    <dbReference type="NCBI Taxonomy" id="1796622"/>
    <lineage>
        <taxon>Bacteria</taxon>
        <taxon>Bacillati</taxon>
        <taxon>Bacillota</taxon>
        <taxon>Clostridia</taxon>
        <taxon>Lachnospirales</taxon>
        <taxon>Lachnospiraceae</taxon>
        <taxon>Extibacter</taxon>
    </lineage>
</organism>
<evidence type="ECO:0000313" key="2">
    <source>
        <dbReference type="EMBL" id="TDA23175.1"/>
    </source>
</evidence>
<dbReference type="PANTHER" id="PTHR31302">
    <property type="entry name" value="TRANSMEMBRANE PROTEIN WITH METALLOPHOSPHOESTERASE DOMAIN-RELATED"/>
    <property type="match status" value="1"/>
</dbReference>
<proteinExistence type="predicted"/>
<dbReference type="Pfam" id="PF00149">
    <property type="entry name" value="Metallophos"/>
    <property type="match status" value="1"/>
</dbReference>
<protein>
    <submittedName>
        <fullName evidence="2">Metallophosphoesterase</fullName>
    </submittedName>
</protein>
<comment type="caution">
    <text evidence="2">The sequence shown here is derived from an EMBL/GenBank/DDBJ whole genome shotgun (WGS) entry which is preliminary data.</text>
</comment>
<dbReference type="PANTHER" id="PTHR31302:SF0">
    <property type="entry name" value="TRANSMEMBRANE PROTEIN WITH METALLOPHOSPHOESTERASE DOMAIN"/>
    <property type="match status" value="1"/>
</dbReference>
<dbReference type="InterPro" id="IPR004843">
    <property type="entry name" value="Calcineurin-like_PHP"/>
</dbReference>
<sequence>MTRYPMVPKVLSGMPNALKVIFLSDMHNKTYGPGNSRLLDAVRAEHPDLILIGGDMLVGKKGHGLCPALQFITRLADICPVYYADGNHEQRVKESPGEYGMDMDAYVKDLRRAGVHFLENECVCMEKEGIPIRIYGLSLPNRCYGRFKRAALRAEDITNMIGRRKEGCYNILLAHNPCYADVYKAWGADLILSGHYHGGIVRIPGLGGIIAPGFFLFPKHSGGKYVEGDATIIVSKGIGSHTLPVRLFDPAEAVVLEFHKENLCKRPPDGIIN</sequence>
<dbReference type="InterPro" id="IPR051158">
    <property type="entry name" value="Metallophosphoesterase_sf"/>
</dbReference>
<keyword evidence="3" id="KW-1185">Reference proteome</keyword>
<dbReference type="SUPFAM" id="SSF56300">
    <property type="entry name" value="Metallo-dependent phosphatases"/>
    <property type="match status" value="1"/>
</dbReference>
<dbReference type="AlphaFoldDB" id="A0A4R4FHN2"/>
<accession>A0A4R4FHN2</accession>
<dbReference type="EMBL" id="SMMX01000002">
    <property type="protein sequence ID" value="TDA23175.1"/>
    <property type="molecule type" value="Genomic_DNA"/>
</dbReference>